<dbReference type="AlphaFoldDB" id="C6HZK8"/>
<reference evidence="1 2" key="1">
    <citation type="journal article" date="2009" name="Appl. Environ. Microbiol.">
        <title>Community genomic and proteomic analyses of chemoautotrophic iron-oxidizing "Leptospirillum rubarum" (Group II) and "Leptospirillum ferrodiazotrophum" (Group III) bacteria in acid mine drainage biofilms.</title>
        <authorList>
            <person name="Goltsman D.S."/>
            <person name="Denef V.J."/>
            <person name="Singer S.W."/>
            <person name="VerBerkmoes N.C."/>
            <person name="Lefsrud M."/>
            <person name="Mueller R.S."/>
            <person name="Dick G.J."/>
            <person name="Sun C.L."/>
            <person name="Wheeler K.E."/>
            <person name="Zemla A."/>
            <person name="Baker B.J."/>
            <person name="Hauser L."/>
            <person name="Land M."/>
            <person name="Shah M.B."/>
            <person name="Thelen M.P."/>
            <person name="Hettich R.L."/>
            <person name="Banfield J.F."/>
        </authorList>
    </citation>
    <scope>NUCLEOTIDE SEQUENCE [LARGE SCALE GENOMIC DNA]</scope>
</reference>
<keyword evidence="2" id="KW-1185">Reference proteome</keyword>
<name>C6HZK8_9BACT</name>
<protein>
    <submittedName>
        <fullName evidence="1">Uncharacterized protein</fullName>
    </submittedName>
</protein>
<evidence type="ECO:0000313" key="2">
    <source>
        <dbReference type="Proteomes" id="UP000009374"/>
    </source>
</evidence>
<gene>
    <name evidence="1" type="ORF">UBAL3_95390005</name>
</gene>
<organism evidence="1 2">
    <name type="scientific">Leptospirillum ferrodiazotrophum</name>
    <dbReference type="NCBI Taxonomy" id="412449"/>
    <lineage>
        <taxon>Bacteria</taxon>
        <taxon>Pseudomonadati</taxon>
        <taxon>Nitrospirota</taxon>
        <taxon>Nitrospiria</taxon>
        <taxon>Nitrospirales</taxon>
        <taxon>Nitrospiraceae</taxon>
        <taxon>Leptospirillum</taxon>
    </lineage>
</organism>
<accession>C6HZK8</accession>
<evidence type="ECO:0000313" key="1">
    <source>
        <dbReference type="EMBL" id="EES51943.1"/>
    </source>
</evidence>
<dbReference type="Proteomes" id="UP000009374">
    <property type="component" value="Unassembled WGS sequence"/>
</dbReference>
<sequence>MKEVGIGEIRNKKKLLYRIDDGVPPTVLLLAHIHNFIRDCLIHSEPQSRLVAGDLSRNLSEARRDARRILDSQGRRASENPYLNFLDNFWETQFFLDPIPATHDLRKLFIETVAFIEANT</sequence>
<proteinExistence type="predicted"/>
<dbReference type="EMBL" id="GG693883">
    <property type="protein sequence ID" value="EES51943.1"/>
    <property type="molecule type" value="Genomic_DNA"/>
</dbReference>